<dbReference type="Gene3D" id="2.30.30.850">
    <property type="match status" value="1"/>
</dbReference>
<comment type="caution">
    <text evidence="7">The sequence shown here is derived from an EMBL/GenBank/DDBJ whole genome shotgun (WGS) entry which is preliminary data.</text>
</comment>
<dbReference type="Pfam" id="PF18697">
    <property type="entry name" value="MLVIN_C"/>
    <property type="match status" value="1"/>
</dbReference>
<dbReference type="GO" id="GO:0016787">
    <property type="term" value="F:hydrolase activity"/>
    <property type="evidence" value="ECO:0007669"/>
    <property type="project" value="UniProtKB-KW"/>
</dbReference>
<keyword evidence="2" id="KW-0548">Nucleotidyltransferase</keyword>
<evidence type="ECO:0000256" key="3">
    <source>
        <dbReference type="ARBA" id="ARBA00022722"/>
    </source>
</evidence>
<dbReference type="InterPro" id="IPR040643">
    <property type="entry name" value="MLVIN_C"/>
</dbReference>
<accession>A0AAV7QHL3</accession>
<evidence type="ECO:0000313" key="8">
    <source>
        <dbReference type="Proteomes" id="UP001066276"/>
    </source>
</evidence>
<dbReference type="GO" id="GO:0004519">
    <property type="term" value="F:endonuclease activity"/>
    <property type="evidence" value="ECO:0007669"/>
    <property type="project" value="UniProtKB-KW"/>
</dbReference>
<gene>
    <name evidence="7" type="ORF">NDU88_006442</name>
</gene>
<keyword evidence="3" id="KW-0540">Nuclease</keyword>
<evidence type="ECO:0000256" key="4">
    <source>
        <dbReference type="ARBA" id="ARBA00022759"/>
    </source>
</evidence>
<keyword evidence="1" id="KW-0808">Transferase</keyword>
<dbReference type="GO" id="GO:0016779">
    <property type="term" value="F:nucleotidyltransferase activity"/>
    <property type="evidence" value="ECO:0007669"/>
    <property type="project" value="UniProtKB-KW"/>
</dbReference>
<organism evidence="7 8">
    <name type="scientific">Pleurodeles waltl</name>
    <name type="common">Iberian ribbed newt</name>
    <dbReference type="NCBI Taxonomy" id="8319"/>
    <lineage>
        <taxon>Eukaryota</taxon>
        <taxon>Metazoa</taxon>
        <taxon>Chordata</taxon>
        <taxon>Craniata</taxon>
        <taxon>Vertebrata</taxon>
        <taxon>Euteleostomi</taxon>
        <taxon>Amphibia</taxon>
        <taxon>Batrachia</taxon>
        <taxon>Caudata</taxon>
        <taxon>Salamandroidea</taxon>
        <taxon>Salamandridae</taxon>
        <taxon>Pleurodelinae</taxon>
        <taxon>Pleurodeles</taxon>
    </lineage>
</organism>
<proteinExistence type="predicted"/>
<feature type="domain" description="Murine leukemia virus integrase C-terminal" evidence="6">
    <location>
        <begin position="51"/>
        <end position="105"/>
    </location>
</feature>
<dbReference type="EMBL" id="JANPWB010000010">
    <property type="protein sequence ID" value="KAJ1140082.1"/>
    <property type="molecule type" value="Genomic_DNA"/>
</dbReference>
<sequence>MNIWGVPKPNSVYDVPSVLMNDNLAQLTDNLVSIHQQVREALPDRSPGEGHELQPGDQVMIKSFERSSSLEQRWRGPEQVLLATRTAVRVTNQKNWVHSTHCKRVLPTLLQPAVLTDQEILTTEKGRAISPDESAEFFPDHTISGVSRYNLRPRKDPVVLEKID</sequence>
<protein>
    <recommendedName>
        <fullName evidence="6">Murine leukemia virus integrase C-terminal domain-containing protein</fullName>
    </recommendedName>
</protein>
<keyword evidence="4" id="KW-0255">Endonuclease</keyword>
<evidence type="ECO:0000256" key="1">
    <source>
        <dbReference type="ARBA" id="ARBA00022679"/>
    </source>
</evidence>
<evidence type="ECO:0000313" key="7">
    <source>
        <dbReference type="EMBL" id="KAJ1140082.1"/>
    </source>
</evidence>
<reference evidence="7" key="1">
    <citation type="journal article" date="2022" name="bioRxiv">
        <title>Sequencing and chromosome-scale assembly of the giantPleurodeles waltlgenome.</title>
        <authorList>
            <person name="Brown T."/>
            <person name="Elewa A."/>
            <person name="Iarovenko S."/>
            <person name="Subramanian E."/>
            <person name="Araus A.J."/>
            <person name="Petzold A."/>
            <person name="Susuki M."/>
            <person name="Suzuki K.-i.T."/>
            <person name="Hayashi T."/>
            <person name="Toyoda A."/>
            <person name="Oliveira C."/>
            <person name="Osipova E."/>
            <person name="Leigh N.D."/>
            <person name="Simon A."/>
            <person name="Yun M.H."/>
        </authorList>
    </citation>
    <scope>NUCLEOTIDE SEQUENCE</scope>
    <source>
        <strain evidence="7">20211129_DDA</strain>
        <tissue evidence="7">Liver</tissue>
    </source>
</reference>
<keyword evidence="8" id="KW-1185">Reference proteome</keyword>
<name>A0AAV7QHL3_PLEWA</name>
<evidence type="ECO:0000256" key="2">
    <source>
        <dbReference type="ARBA" id="ARBA00022695"/>
    </source>
</evidence>
<dbReference type="AlphaFoldDB" id="A0AAV7QHL3"/>
<evidence type="ECO:0000256" key="5">
    <source>
        <dbReference type="ARBA" id="ARBA00022801"/>
    </source>
</evidence>
<dbReference type="Proteomes" id="UP001066276">
    <property type="component" value="Chromosome 6"/>
</dbReference>
<keyword evidence="5" id="KW-0378">Hydrolase</keyword>
<evidence type="ECO:0000259" key="6">
    <source>
        <dbReference type="Pfam" id="PF18697"/>
    </source>
</evidence>